<proteinExistence type="predicted"/>
<dbReference type="RefSeq" id="WP_183593523.1">
    <property type="nucleotide sequence ID" value="NZ_JACHWR010000002.1"/>
</dbReference>
<evidence type="ECO:0000313" key="1">
    <source>
        <dbReference type="EMBL" id="MBB3043748.1"/>
    </source>
</evidence>
<dbReference type="EMBL" id="JACHWR010000002">
    <property type="protein sequence ID" value="MBB3043748.1"/>
    <property type="molecule type" value="Genomic_DNA"/>
</dbReference>
<reference evidence="1 2" key="1">
    <citation type="submission" date="2020-08" db="EMBL/GenBank/DDBJ databases">
        <title>Sequencing the genomes of 1000 actinobacteria strains.</title>
        <authorList>
            <person name="Klenk H.-P."/>
        </authorList>
    </citation>
    <scope>NUCLEOTIDE SEQUENCE [LARGE SCALE GENOMIC DNA]</scope>
    <source>
        <strain evidence="1 2">DSM 105498</strain>
    </source>
</reference>
<comment type="caution">
    <text evidence="1">The sequence shown here is derived from an EMBL/GenBank/DDBJ whole genome shotgun (WGS) entry which is preliminary data.</text>
</comment>
<name>A0A7W4VXU6_9ACTN</name>
<accession>A0A7W4VXU6</accession>
<dbReference type="Proteomes" id="UP000589626">
    <property type="component" value="Unassembled WGS sequence"/>
</dbReference>
<protein>
    <submittedName>
        <fullName evidence="1">Uncharacterized protein</fullName>
    </submittedName>
</protein>
<sequence>MTTAALLVVGALPVLAGAGVAGVSTALRGDDGRYPSAPTHWSSPGYAVRSEPVRMHGPVMTDLPRRLLGAVEITVLGRRDKAVFVGLARSSDVDRAEEES</sequence>
<organism evidence="1 2">
    <name type="scientific">Nocardioides soli</name>
    <dbReference type="NCBI Taxonomy" id="1036020"/>
    <lineage>
        <taxon>Bacteria</taxon>
        <taxon>Bacillati</taxon>
        <taxon>Actinomycetota</taxon>
        <taxon>Actinomycetes</taxon>
        <taxon>Propionibacteriales</taxon>
        <taxon>Nocardioidaceae</taxon>
        <taxon>Nocardioides</taxon>
    </lineage>
</organism>
<dbReference type="AlphaFoldDB" id="A0A7W4VXU6"/>
<evidence type="ECO:0000313" key="2">
    <source>
        <dbReference type="Proteomes" id="UP000589626"/>
    </source>
</evidence>
<gene>
    <name evidence="1" type="ORF">FHU40_003566</name>
</gene>
<keyword evidence="2" id="KW-1185">Reference proteome</keyword>